<dbReference type="InterPro" id="IPR015421">
    <property type="entry name" value="PyrdxlP-dep_Trfase_major"/>
</dbReference>
<organism evidence="6 7">
    <name type="scientific">Fontibacter flavus</name>
    <dbReference type="NCBI Taxonomy" id="654838"/>
    <lineage>
        <taxon>Bacteria</taxon>
        <taxon>Pseudomonadati</taxon>
        <taxon>Bacteroidota</taxon>
        <taxon>Cytophagia</taxon>
        <taxon>Cytophagales</taxon>
        <taxon>Cyclobacteriaceae</taxon>
        <taxon>Fontibacter</taxon>
    </lineage>
</organism>
<dbReference type="CDD" id="cd00610">
    <property type="entry name" value="OAT_like"/>
    <property type="match status" value="1"/>
</dbReference>
<dbReference type="PROSITE" id="PS00600">
    <property type="entry name" value="AA_TRANSFER_CLASS_3"/>
    <property type="match status" value="1"/>
</dbReference>
<gene>
    <name evidence="5" type="primary">argD</name>
    <name evidence="6" type="ORF">ACFFIP_01875</name>
</gene>
<keyword evidence="5" id="KW-0055">Arginine biosynthesis</keyword>
<evidence type="ECO:0000256" key="3">
    <source>
        <dbReference type="ARBA" id="ARBA00022679"/>
    </source>
</evidence>
<comment type="similarity">
    <text evidence="5">Belongs to the class-III pyridoxal-phosphate-dependent aminotransferase family. ArgD subfamily.</text>
</comment>
<dbReference type="NCBIfam" id="NF002325">
    <property type="entry name" value="PRK01278.1"/>
    <property type="match status" value="1"/>
</dbReference>
<keyword evidence="7" id="KW-1185">Reference proteome</keyword>
<feature type="binding site" evidence="5">
    <location>
        <begin position="220"/>
        <end position="223"/>
    </location>
    <ligand>
        <name>pyridoxal 5'-phosphate</name>
        <dbReference type="ChEBI" id="CHEBI:597326"/>
    </ligand>
</feature>
<feature type="binding site" evidence="5">
    <location>
        <position position="277"/>
    </location>
    <ligand>
        <name>N(2)-acetyl-L-ornithine</name>
        <dbReference type="ChEBI" id="CHEBI:57805"/>
    </ligand>
</feature>
<dbReference type="InterPro" id="IPR049704">
    <property type="entry name" value="Aminotrans_3_PPA_site"/>
</dbReference>
<name>A0ABV6FNG4_9BACT</name>
<dbReference type="SUPFAM" id="SSF53383">
    <property type="entry name" value="PLP-dependent transferases"/>
    <property type="match status" value="1"/>
</dbReference>
<evidence type="ECO:0000256" key="4">
    <source>
        <dbReference type="ARBA" id="ARBA00022898"/>
    </source>
</evidence>
<comment type="miscellaneous">
    <text evidence="5">May also have succinyldiaminopimelate aminotransferase activity, thus carrying out the corresponding step in lysine biosynthesis.</text>
</comment>
<dbReference type="InterPro" id="IPR050103">
    <property type="entry name" value="Class-III_PLP-dep_AT"/>
</dbReference>
<dbReference type="EC" id="2.6.1.11" evidence="5"/>
<comment type="caution">
    <text evidence="6">The sequence shown here is derived from an EMBL/GenBank/DDBJ whole genome shotgun (WGS) entry which is preliminary data.</text>
</comment>
<feature type="binding site" evidence="5">
    <location>
        <position position="136"/>
    </location>
    <ligand>
        <name>pyridoxal 5'-phosphate</name>
        <dbReference type="ChEBI" id="CHEBI:597326"/>
    </ligand>
</feature>
<dbReference type="Pfam" id="PF00202">
    <property type="entry name" value="Aminotran_3"/>
    <property type="match status" value="1"/>
</dbReference>
<evidence type="ECO:0000313" key="7">
    <source>
        <dbReference type="Proteomes" id="UP001589797"/>
    </source>
</evidence>
<keyword evidence="1 5" id="KW-0032">Aminotransferase</keyword>
<accession>A0ABV6FNG4</accession>
<evidence type="ECO:0000256" key="5">
    <source>
        <dbReference type="HAMAP-Rule" id="MF_01107"/>
    </source>
</evidence>
<protein>
    <recommendedName>
        <fullName evidence="5">Acetylornithine aminotransferase</fullName>
        <shortName evidence="5">ACOAT</shortName>
        <ecNumber evidence="5">2.6.1.11</ecNumber>
    </recommendedName>
</protein>
<comment type="subunit">
    <text evidence="5">Homodimer.</text>
</comment>
<feature type="modified residue" description="N6-(pyridoxal phosphate)lysine" evidence="5">
    <location>
        <position position="249"/>
    </location>
</feature>
<dbReference type="Proteomes" id="UP001589797">
    <property type="component" value="Unassembled WGS sequence"/>
</dbReference>
<dbReference type="InterPro" id="IPR005814">
    <property type="entry name" value="Aminotrans_3"/>
</dbReference>
<dbReference type="InterPro" id="IPR015422">
    <property type="entry name" value="PyrdxlP-dep_Trfase_small"/>
</dbReference>
<dbReference type="HAMAP" id="MF_01107">
    <property type="entry name" value="ArgD_aminotrans_3"/>
    <property type="match status" value="1"/>
</dbReference>
<dbReference type="GO" id="GO:0008483">
    <property type="term" value="F:transaminase activity"/>
    <property type="evidence" value="ECO:0007669"/>
    <property type="project" value="UniProtKB-KW"/>
</dbReference>
<comment type="subcellular location">
    <subcellularLocation>
        <location evidence="5">Cytoplasm</location>
    </subcellularLocation>
</comment>
<evidence type="ECO:0000313" key="6">
    <source>
        <dbReference type="EMBL" id="MFC0261413.1"/>
    </source>
</evidence>
<comment type="cofactor">
    <cofactor evidence="5">
        <name>pyridoxal 5'-phosphate</name>
        <dbReference type="ChEBI" id="CHEBI:597326"/>
    </cofactor>
    <text evidence="5">Binds 1 pyridoxal phosphate per subunit.</text>
</comment>
<reference evidence="6 7" key="1">
    <citation type="submission" date="2024-09" db="EMBL/GenBank/DDBJ databases">
        <authorList>
            <person name="Sun Q."/>
            <person name="Mori K."/>
        </authorList>
    </citation>
    <scope>NUCLEOTIDE SEQUENCE [LARGE SCALE GENOMIC DNA]</scope>
    <source>
        <strain evidence="6 7">CCM 7650</strain>
    </source>
</reference>
<keyword evidence="5" id="KW-0963">Cytoplasm</keyword>
<dbReference type="PANTHER" id="PTHR11986:SF79">
    <property type="entry name" value="ACETYLORNITHINE AMINOTRANSFERASE, MITOCHONDRIAL"/>
    <property type="match status" value="1"/>
</dbReference>
<sequence>MKNIDLHTKDQQYYLPTFKRIPLTFVKGKGSKLWDIENKEYTDMLAGIAVNNVGHCHPKVVEAIQDQAAELMHISNFFVSPAQVALSELLVKISGMDRIFFTNSGAESVEGAIKIARRYAHSKGRGGKIISMENSFHGRTLATIATGQPKYQEGFGPMPSGFIQVPFNDLEALKKEVNQDVTAIILEPIQGEGGIIPAEKPYLQAVKQLCEEEDIVLIFDEIQSGIGRTGYWFAKDLYGVQPDIMTLAKGLGGGMPIGAFLCNEKIAGSIQYGDHGTTFGGNPMATAASLATLKVIVEENLRQAAKEKGNWLKENLQALQKKFQIIQDIRGEGLMLGIVLSVPAIEIMQKLLKAGFITNATAGNVLRLVPPLNIEQKALENFLTAFELVLIQHEKENNEQ</sequence>
<dbReference type="Gene3D" id="3.40.640.10">
    <property type="entry name" value="Type I PLP-dependent aspartate aminotransferase-like (Major domain)"/>
    <property type="match status" value="1"/>
</dbReference>
<dbReference type="PANTHER" id="PTHR11986">
    <property type="entry name" value="AMINOTRANSFERASE CLASS III"/>
    <property type="match status" value="1"/>
</dbReference>
<comment type="pathway">
    <text evidence="5">Amino-acid biosynthesis; L-arginine biosynthesis; N(2)-acetyl-L-ornithine from L-glutamate: step 4/4.</text>
</comment>
<feature type="binding site" evidence="5">
    <location>
        <position position="139"/>
    </location>
    <ligand>
        <name>N(2)-acetyl-L-ornithine</name>
        <dbReference type="ChEBI" id="CHEBI:57805"/>
    </ligand>
</feature>
<feature type="binding site" evidence="5">
    <location>
        <position position="278"/>
    </location>
    <ligand>
        <name>pyridoxal 5'-phosphate</name>
        <dbReference type="ChEBI" id="CHEBI:597326"/>
    </ligand>
</feature>
<keyword evidence="4 5" id="KW-0663">Pyridoxal phosphate</keyword>
<dbReference type="RefSeq" id="WP_382385863.1">
    <property type="nucleotide sequence ID" value="NZ_JBHLWI010000004.1"/>
</dbReference>
<keyword evidence="3 5" id="KW-0808">Transferase</keyword>
<dbReference type="InterPro" id="IPR004636">
    <property type="entry name" value="AcOrn/SuccOrn_fam"/>
</dbReference>
<feature type="binding site" evidence="5">
    <location>
        <begin position="105"/>
        <end position="106"/>
    </location>
    <ligand>
        <name>pyridoxal 5'-phosphate</name>
        <dbReference type="ChEBI" id="CHEBI:597326"/>
    </ligand>
</feature>
<evidence type="ECO:0000256" key="1">
    <source>
        <dbReference type="ARBA" id="ARBA00022576"/>
    </source>
</evidence>
<comment type="catalytic activity">
    <reaction evidence="5">
        <text>N(2)-acetyl-L-ornithine + 2-oxoglutarate = N-acetyl-L-glutamate 5-semialdehyde + L-glutamate</text>
        <dbReference type="Rhea" id="RHEA:18049"/>
        <dbReference type="ChEBI" id="CHEBI:16810"/>
        <dbReference type="ChEBI" id="CHEBI:29123"/>
        <dbReference type="ChEBI" id="CHEBI:29985"/>
        <dbReference type="ChEBI" id="CHEBI:57805"/>
        <dbReference type="EC" id="2.6.1.11"/>
    </reaction>
</comment>
<keyword evidence="2 5" id="KW-0028">Amino-acid biosynthesis</keyword>
<dbReference type="Gene3D" id="3.90.1150.10">
    <property type="entry name" value="Aspartate Aminotransferase, domain 1"/>
    <property type="match status" value="1"/>
</dbReference>
<evidence type="ECO:0000256" key="2">
    <source>
        <dbReference type="ARBA" id="ARBA00022605"/>
    </source>
</evidence>
<dbReference type="EMBL" id="JBHLWI010000004">
    <property type="protein sequence ID" value="MFC0261413.1"/>
    <property type="molecule type" value="Genomic_DNA"/>
</dbReference>
<dbReference type="InterPro" id="IPR015424">
    <property type="entry name" value="PyrdxlP-dep_Trfase"/>
</dbReference>
<dbReference type="PIRSF" id="PIRSF000521">
    <property type="entry name" value="Transaminase_4ab_Lys_Orn"/>
    <property type="match status" value="1"/>
</dbReference>
<proteinExistence type="inferred from homology"/>
<dbReference type="NCBIfam" id="TIGR00707">
    <property type="entry name" value="argD"/>
    <property type="match status" value="1"/>
</dbReference>